<dbReference type="Ensembl" id="ENSOANT00000030376.2">
    <property type="protein sequence ID" value="ENSOANP00000026574.2"/>
    <property type="gene ID" value="ENSOANG00000020888.2"/>
</dbReference>
<dbReference type="PROSITE" id="PS00284">
    <property type="entry name" value="SERPIN"/>
    <property type="match status" value="1"/>
</dbReference>
<dbReference type="Pfam" id="PF00079">
    <property type="entry name" value="Serpin"/>
    <property type="match status" value="1"/>
</dbReference>
<organism evidence="3 4">
    <name type="scientific">Ornithorhynchus anatinus</name>
    <name type="common">Duckbill platypus</name>
    <dbReference type="NCBI Taxonomy" id="9258"/>
    <lineage>
        <taxon>Eukaryota</taxon>
        <taxon>Metazoa</taxon>
        <taxon>Chordata</taxon>
        <taxon>Craniata</taxon>
        <taxon>Vertebrata</taxon>
        <taxon>Euteleostomi</taxon>
        <taxon>Mammalia</taxon>
        <taxon>Monotremata</taxon>
        <taxon>Ornithorhynchidae</taxon>
        <taxon>Ornithorhynchus</taxon>
    </lineage>
</organism>
<dbReference type="SUPFAM" id="SSF56574">
    <property type="entry name" value="Serpins"/>
    <property type="match status" value="1"/>
</dbReference>
<dbReference type="InterPro" id="IPR036186">
    <property type="entry name" value="Serpin_sf"/>
</dbReference>
<dbReference type="OMA" id="STRMTHQ"/>
<dbReference type="PANTHER" id="PTHR11461">
    <property type="entry name" value="SERINE PROTEASE INHIBITOR, SERPIN"/>
    <property type="match status" value="1"/>
</dbReference>
<dbReference type="Proteomes" id="UP000002279">
    <property type="component" value="Chromosome 1"/>
</dbReference>
<evidence type="ECO:0000313" key="4">
    <source>
        <dbReference type="Proteomes" id="UP000002279"/>
    </source>
</evidence>
<dbReference type="InParanoid" id="F7EBS3"/>
<dbReference type="InterPro" id="IPR023796">
    <property type="entry name" value="Serpin_dom"/>
</dbReference>
<reference evidence="3" key="3">
    <citation type="submission" date="2025-09" db="UniProtKB">
        <authorList>
            <consortium name="Ensembl"/>
        </authorList>
    </citation>
    <scope>IDENTIFICATION</scope>
    <source>
        <strain evidence="3">Glennie</strain>
    </source>
</reference>
<sequence>RTRSSSPSKVMELYTPRFSLSTPYKLEEILPDLGTEDLFIQQANVSDLTNQRRVAISKVMLHRATLEGTEDSLRAVGSMGTLVSTRMTHQVTIHCNRPFLVGIFHRESYTTLFWGKDINPALHPPHGGRQSSSSKE</sequence>
<dbReference type="eggNOG" id="KOG2392">
    <property type="taxonomic scope" value="Eukaryota"/>
</dbReference>
<reference evidence="3" key="2">
    <citation type="submission" date="2025-08" db="UniProtKB">
        <authorList>
            <consortium name="Ensembl"/>
        </authorList>
    </citation>
    <scope>IDENTIFICATION</scope>
    <source>
        <strain evidence="3">Glennie</strain>
    </source>
</reference>
<protein>
    <recommendedName>
        <fullName evidence="2">Serpin domain-containing protein</fullName>
    </recommendedName>
</protein>
<reference evidence="3 4" key="1">
    <citation type="journal article" date="2008" name="Nature">
        <title>Genome analysis of the platypus reveals unique signatures of evolution.</title>
        <authorList>
            <person name="Warren W.C."/>
            <person name="Hillier L.W."/>
            <person name="Marshall Graves J.A."/>
            <person name="Birney E."/>
            <person name="Ponting C.P."/>
            <person name="Grutzner F."/>
            <person name="Belov K."/>
            <person name="Miller W."/>
            <person name="Clarke L."/>
            <person name="Chinwalla A.T."/>
            <person name="Yang S.P."/>
            <person name="Heger A."/>
            <person name="Locke D.P."/>
            <person name="Miethke P."/>
            <person name="Waters P.D."/>
            <person name="Veyrunes F."/>
            <person name="Fulton L."/>
            <person name="Fulton B."/>
            <person name="Graves T."/>
            <person name="Wallis J."/>
            <person name="Puente X.S."/>
            <person name="Lopez-Otin C."/>
            <person name="Ordonez G.R."/>
            <person name="Eichler E.E."/>
            <person name="Chen L."/>
            <person name="Cheng Z."/>
            <person name="Deakin J.E."/>
            <person name="Alsop A."/>
            <person name="Thompson K."/>
            <person name="Kirby P."/>
            <person name="Papenfuss A.T."/>
            <person name="Wakefield M.J."/>
            <person name="Olender T."/>
            <person name="Lancet D."/>
            <person name="Huttley G.A."/>
            <person name="Smit A.F."/>
            <person name="Pask A."/>
            <person name="Temple-Smith P."/>
            <person name="Batzer M.A."/>
            <person name="Walker J.A."/>
            <person name="Konkel M.K."/>
            <person name="Harris R.S."/>
            <person name="Whittington C.M."/>
            <person name="Wong E.S."/>
            <person name="Gemmell N.J."/>
            <person name="Buschiazzo E."/>
            <person name="Vargas Jentzsch I.M."/>
            <person name="Merkel A."/>
            <person name="Schmitz J."/>
            <person name="Zemann A."/>
            <person name="Churakov G."/>
            <person name="Kriegs J.O."/>
            <person name="Brosius J."/>
            <person name="Murchison E.P."/>
            <person name="Sachidanandam R."/>
            <person name="Smith C."/>
            <person name="Hannon G.J."/>
            <person name="Tsend-Ayush E."/>
            <person name="McMillan D."/>
            <person name="Attenborough R."/>
            <person name="Rens W."/>
            <person name="Ferguson-Smith M."/>
            <person name="Lefevre C.M."/>
            <person name="Sharp J.A."/>
            <person name="Nicholas K.R."/>
            <person name="Ray D.A."/>
            <person name="Kube M."/>
            <person name="Reinhardt R."/>
            <person name="Pringle T.H."/>
            <person name="Taylor J."/>
            <person name="Jones R.C."/>
            <person name="Nixon B."/>
            <person name="Dacheux J.L."/>
            <person name="Niwa H."/>
            <person name="Sekita Y."/>
            <person name="Huang X."/>
            <person name="Stark A."/>
            <person name="Kheradpour P."/>
            <person name="Kellis M."/>
            <person name="Flicek P."/>
            <person name="Chen Y."/>
            <person name="Webber C."/>
            <person name="Hardison R."/>
            <person name="Nelson J."/>
            <person name="Hallsworth-Pepin K."/>
            <person name="Delehaunty K."/>
            <person name="Markovic C."/>
            <person name="Minx P."/>
            <person name="Feng Y."/>
            <person name="Kremitzki C."/>
            <person name="Mitreva M."/>
            <person name="Glasscock J."/>
            <person name="Wylie T."/>
            <person name="Wohldmann P."/>
            <person name="Thiru P."/>
            <person name="Nhan M.N."/>
            <person name="Pohl C.S."/>
            <person name="Smith S.M."/>
            <person name="Hou S."/>
            <person name="Nefedov M."/>
            <person name="de Jong P.J."/>
            <person name="Renfree M.B."/>
            <person name="Mardis E.R."/>
            <person name="Wilson R.K."/>
        </authorList>
    </citation>
    <scope>NUCLEOTIDE SEQUENCE [LARGE SCALE GENOMIC DNA]</scope>
    <source>
        <strain evidence="3 4">Glennie</strain>
    </source>
</reference>
<dbReference type="GO" id="GO:0004867">
    <property type="term" value="F:serine-type endopeptidase inhibitor activity"/>
    <property type="evidence" value="ECO:0007669"/>
    <property type="project" value="InterPro"/>
</dbReference>
<dbReference type="AlphaFoldDB" id="F7EBS3"/>
<dbReference type="Gene3D" id="2.10.310.10">
    <property type="entry name" value="Serpins superfamily"/>
    <property type="match status" value="1"/>
</dbReference>
<dbReference type="InterPro" id="IPR023795">
    <property type="entry name" value="Serpin_CS"/>
</dbReference>
<proteinExistence type="inferred from homology"/>
<dbReference type="GeneTree" id="ENSGT00940000154392"/>
<evidence type="ECO:0000313" key="3">
    <source>
        <dbReference type="Ensembl" id="ENSOANP00000026574.2"/>
    </source>
</evidence>
<evidence type="ECO:0000259" key="2">
    <source>
        <dbReference type="Pfam" id="PF00079"/>
    </source>
</evidence>
<feature type="domain" description="Serpin" evidence="2">
    <location>
        <begin position="8"/>
        <end position="120"/>
    </location>
</feature>
<dbReference type="Bgee" id="ENSOANG00000020888">
    <property type="expression patterns" value="Expressed in liver"/>
</dbReference>
<dbReference type="GO" id="GO:0005615">
    <property type="term" value="C:extracellular space"/>
    <property type="evidence" value="ECO:0007669"/>
    <property type="project" value="InterPro"/>
</dbReference>
<dbReference type="Gene3D" id="3.30.497.10">
    <property type="entry name" value="Antithrombin, subunit I, domain 2"/>
    <property type="match status" value="1"/>
</dbReference>
<dbReference type="InterPro" id="IPR042178">
    <property type="entry name" value="Serpin_sf_1"/>
</dbReference>
<comment type="similarity">
    <text evidence="1">Belongs to the serpin family.</text>
</comment>
<name>F7EBS3_ORNAN</name>
<keyword evidence="4" id="KW-1185">Reference proteome</keyword>
<dbReference type="InterPro" id="IPR000215">
    <property type="entry name" value="Serpin_fam"/>
</dbReference>
<evidence type="ECO:0000256" key="1">
    <source>
        <dbReference type="ARBA" id="ARBA00009500"/>
    </source>
</evidence>
<accession>F7EBS3</accession>
<dbReference type="PANTHER" id="PTHR11461:SF145">
    <property type="entry name" value="ALPHA-1-ANTICHYMOTRYPSIN"/>
    <property type="match status" value="1"/>
</dbReference>
<dbReference type="STRING" id="9258.ENSOANP00000026574"/>
<dbReference type="HOGENOM" id="CLU_023330_6_2_1"/>